<evidence type="ECO:0000313" key="1">
    <source>
        <dbReference type="EMBL" id="TKV99375.1"/>
    </source>
</evidence>
<dbReference type="Gramene" id="TKV99375">
    <property type="protein sequence ID" value="TKV99375"/>
    <property type="gene ID" value="SEVIR_8G038900v2"/>
</dbReference>
<accession>A0A4V6D2N8</accession>
<gene>
    <name evidence="1" type="ORF">SEVIR_8G038900v2</name>
</gene>
<dbReference type="Proteomes" id="UP000298652">
    <property type="component" value="Chromosome 8"/>
</dbReference>
<sequence length="169" mass="19555">MPNLLELDPCRMNLSHGWRCKQVVSCSRLLAPCIGLDDLHRLQLYMHGLAIAIGKSKLMDKAVRCCYAKEIWFLVSNWVGSCADVLTGTNGNIQEWWSITLAPLNAKQRRSVATILMYATWNIWKERNRRIFDNKTLWPDQVFRLIQNDILIRRRACGTPLLQEELLVS</sequence>
<dbReference type="OMA" id="HAAILMY"/>
<protein>
    <recommendedName>
        <fullName evidence="3">Reverse transcriptase zinc-binding domain-containing protein</fullName>
    </recommendedName>
</protein>
<keyword evidence="2" id="KW-1185">Reference proteome</keyword>
<proteinExistence type="predicted"/>
<reference evidence="1" key="1">
    <citation type="submission" date="2019-03" db="EMBL/GenBank/DDBJ databases">
        <title>WGS assembly of Setaria viridis.</title>
        <authorList>
            <person name="Huang P."/>
            <person name="Jenkins J."/>
            <person name="Grimwood J."/>
            <person name="Barry K."/>
            <person name="Healey A."/>
            <person name="Mamidi S."/>
            <person name="Sreedasyam A."/>
            <person name="Shu S."/>
            <person name="Feldman M."/>
            <person name="Wu J."/>
            <person name="Yu Y."/>
            <person name="Chen C."/>
            <person name="Johnson J."/>
            <person name="Rokhsar D."/>
            <person name="Baxter I."/>
            <person name="Schmutz J."/>
            <person name="Brutnell T."/>
            <person name="Kellogg E."/>
        </authorList>
    </citation>
    <scope>NUCLEOTIDE SEQUENCE [LARGE SCALE GENOMIC DNA]</scope>
</reference>
<organism evidence="1 2">
    <name type="scientific">Setaria viridis</name>
    <name type="common">Green bristlegrass</name>
    <name type="synonym">Setaria italica subsp. viridis</name>
    <dbReference type="NCBI Taxonomy" id="4556"/>
    <lineage>
        <taxon>Eukaryota</taxon>
        <taxon>Viridiplantae</taxon>
        <taxon>Streptophyta</taxon>
        <taxon>Embryophyta</taxon>
        <taxon>Tracheophyta</taxon>
        <taxon>Spermatophyta</taxon>
        <taxon>Magnoliopsida</taxon>
        <taxon>Liliopsida</taxon>
        <taxon>Poales</taxon>
        <taxon>Poaceae</taxon>
        <taxon>PACMAD clade</taxon>
        <taxon>Panicoideae</taxon>
        <taxon>Panicodae</taxon>
        <taxon>Paniceae</taxon>
        <taxon>Cenchrinae</taxon>
        <taxon>Setaria</taxon>
    </lineage>
</organism>
<dbReference type="EMBL" id="CM016559">
    <property type="protein sequence ID" value="TKV99375.1"/>
    <property type="molecule type" value="Genomic_DNA"/>
</dbReference>
<dbReference type="AlphaFoldDB" id="A0A4V6D2N8"/>
<evidence type="ECO:0008006" key="3">
    <source>
        <dbReference type="Google" id="ProtNLM"/>
    </source>
</evidence>
<name>A0A4V6D2N8_SETVI</name>
<evidence type="ECO:0000313" key="2">
    <source>
        <dbReference type="Proteomes" id="UP000298652"/>
    </source>
</evidence>